<dbReference type="InterPro" id="IPR029072">
    <property type="entry name" value="YebC-like"/>
</dbReference>
<evidence type="ECO:0000313" key="7">
    <source>
        <dbReference type="EMBL" id="EEF62674.1"/>
    </source>
</evidence>
<dbReference type="InterPro" id="IPR049083">
    <property type="entry name" value="TACO1_YebC_N"/>
</dbReference>
<dbReference type="PANTHER" id="PTHR12532">
    <property type="entry name" value="TRANSLATIONAL ACTIVATOR OF CYTOCHROME C OXIDASE 1"/>
    <property type="match status" value="1"/>
</dbReference>
<comment type="similarity">
    <text evidence="1 4">Belongs to the TACO1 family.</text>
</comment>
<name>B9XCK6_PEDPL</name>
<dbReference type="InterPro" id="IPR017856">
    <property type="entry name" value="Integrase-like_N"/>
</dbReference>
<dbReference type="InterPro" id="IPR002876">
    <property type="entry name" value="Transcrip_reg_TACO1-like"/>
</dbReference>
<evidence type="ECO:0000256" key="4">
    <source>
        <dbReference type="HAMAP-Rule" id="MF_00693"/>
    </source>
</evidence>
<dbReference type="Proteomes" id="UP000003688">
    <property type="component" value="Unassembled WGS sequence"/>
</dbReference>
<dbReference type="NCBIfam" id="NF009044">
    <property type="entry name" value="PRK12378.1"/>
    <property type="match status" value="1"/>
</dbReference>
<evidence type="ECO:0000256" key="1">
    <source>
        <dbReference type="ARBA" id="ARBA00008724"/>
    </source>
</evidence>
<dbReference type="Gene3D" id="3.30.70.980">
    <property type="match status" value="2"/>
</dbReference>
<keyword evidence="8" id="KW-1185">Reference proteome</keyword>
<organism evidence="7 8">
    <name type="scientific">Pedosphaera parvula (strain Ellin514)</name>
    <dbReference type="NCBI Taxonomy" id="320771"/>
    <lineage>
        <taxon>Bacteria</taxon>
        <taxon>Pseudomonadati</taxon>
        <taxon>Verrucomicrobiota</taxon>
        <taxon>Pedosphaerae</taxon>
        <taxon>Pedosphaerales</taxon>
        <taxon>Pedosphaeraceae</taxon>
        <taxon>Pedosphaera</taxon>
    </lineage>
</organism>
<dbReference type="Pfam" id="PF01709">
    <property type="entry name" value="Transcrip_reg"/>
    <property type="match status" value="1"/>
</dbReference>
<evidence type="ECO:0000259" key="6">
    <source>
        <dbReference type="Pfam" id="PF20772"/>
    </source>
</evidence>
<dbReference type="RefSeq" id="WP_007413554.1">
    <property type="nucleotide sequence ID" value="NZ_ABOX02000004.1"/>
</dbReference>
<evidence type="ECO:0000259" key="5">
    <source>
        <dbReference type="Pfam" id="PF01709"/>
    </source>
</evidence>
<dbReference type="EMBL" id="ABOX02000004">
    <property type="protein sequence ID" value="EEF62674.1"/>
    <property type="molecule type" value="Genomic_DNA"/>
</dbReference>
<keyword evidence="4" id="KW-0238">DNA-binding</keyword>
<accession>B9XCK6</accession>
<proteinExistence type="inferred from homology"/>
<keyword evidence="2 4" id="KW-0805">Transcription regulation</keyword>
<feature type="domain" description="TACO1/YebC-like N-terminal" evidence="6">
    <location>
        <begin position="6"/>
        <end position="71"/>
    </location>
</feature>
<comment type="caution">
    <text evidence="7">The sequence shown here is derived from an EMBL/GenBank/DDBJ whole genome shotgun (WGS) entry which is preliminary data.</text>
</comment>
<dbReference type="SUPFAM" id="SSF75625">
    <property type="entry name" value="YebC-like"/>
    <property type="match status" value="1"/>
</dbReference>
<dbReference type="InterPro" id="IPR026564">
    <property type="entry name" value="Transcrip_reg_TACO1-like_dom3"/>
</dbReference>
<evidence type="ECO:0000256" key="3">
    <source>
        <dbReference type="ARBA" id="ARBA00023163"/>
    </source>
</evidence>
<dbReference type="HAMAP" id="MF_00693">
    <property type="entry name" value="Transcrip_reg_TACO1"/>
    <property type="match status" value="1"/>
</dbReference>
<dbReference type="Gene3D" id="1.10.10.200">
    <property type="match status" value="1"/>
</dbReference>
<dbReference type="InterPro" id="IPR048300">
    <property type="entry name" value="TACO1_YebC-like_2nd/3rd_dom"/>
</dbReference>
<dbReference type="AlphaFoldDB" id="B9XCK6"/>
<dbReference type="GO" id="GO:0005737">
    <property type="term" value="C:cytoplasm"/>
    <property type="evidence" value="ECO:0007669"/>
    <property type="project" value="UniProtKB-SubCell"/>
</dbReference>
<comment type="subcellular location">
    <subcellularLocation>
        <location evidence="4">Cytoplasm</location>
    </subcellularLocation>
</comment>
<protein>
    <recommendedName>
        <fullName evidence="4">Probable transcriptional regulatory protein Cflav_PD5309</fullName>
    </recommendedName>
</protein>
<sequence length="257" mass="28007">MGAQWKQAGREANAQKRGQMVVKLVREIMVAAKLGGADPDSNARLAAAVEKARKGSVTRDTIERAIKKGAGLTEEKIVFELCTYEGFGPHKVPVIVECLTENRNRTAPEIRNIFKVGSLGQPGSVGFFFNHLGVVEATHTDANRDAESDAIEAGAQEIEALEAEEVPEGQKGARFLTEIKDLDHVSKALKAAGWNVIASEIRYIAKSFTDVEGNARKEVTDFLNALDDHDDVHRVYAALKKARVGIRARSVTISNRS</sequence>
<dbReference type="OrthoDB" id="9781053at2"/>
<feature type="domain" description="TACO1/YebC-like second and third" evidence="5">
    <location>
        <begin position="80"/>
        <end position="237"/>
    </location>
</feature>
<dbReference type="GO" id="GO:0003677">
    <property type="term" value="F:DNA binding"/>
    <property type="evidence" value="ECO:0007669"/>
    <property type="project" value="UniProtKB-UniRule"/>
</dbReference>
<keyword evidence="4" id="KW-0963">Cytoplasm</keyword>
<evidence type="ECO:0000313" key="8">
    <source>
        <dbReference type="Proteomes" id="UP000003688"/>
    </source>
</evidence>
<dbReference type="GO" id="GO:0006355">
    <property type="term" value="P:regulation of DNA-templated transcription"/>
    <property type="evidence" value="ECO:0007669"/>
    <property type="project" value="UniProtKB-UniRule"/>
</dbReference>
<reference evidence="7 8" key="1">
    <citation type="journal article" date="2011" name="J. Bacteriol.">
        <title>Genome sequence of 'Pedosphaera parvula' Ellin514, an aerobic Verrucomicrobial isolate from pasture soil.</title>
        <authorList>
            <person name="Kant R."/>
            <person name="van Passel M.W."/>
            <person name="Sangwan P."/>
            <person name="Palva A."/>
            <person name="Lucas S."/>
            <person name="Copeland A."/>
            <person name="Lapidus A."/>
            <person name="Glavina Del Rio T."/>
            <person name="Dalin E."/>
            <person name="Tice H."/>
            <person name="Bruce D."/>
            <person name="Goodwin L."/>
            <person name="Pitluck S."/>
            <person name="Chertkov O."/>
            <person name="Larimer F.W."/>
            <person name="Land M.L."/>
            <person name="Hauser L."/>
            <person name="Brettin T.S."/>
            <person name="Detter J.C."/>
            <person name="Han S."/>
            <person name="de Vos W.M."/>
            <person name="Janssen P.H."/>
            <person name="Smidt H."/>
        </authorList>
    </citation>
    <scope>NUCLEOTIDE SEQUENCE [LARGE SCALE GENOMIC DNA]</scope>
    <source>
        <strain evidence="7 8">Ellin514</strain>
    </source>
</reference>
<evidence type="ECO:0000256" key="2">
    <source>
        <dbReference type="ARBA" id="ARBA00023015"/>
    </source>
</evidence>
<dbReference type="Pfam" id="PF20772">
    <property type="entry name" value="TACO1_YebC_N"/>
    <property type="match status" value="1"/>
</dbReference>
<gene>
    <name evidence="7" type="ORF">Cflav_PD5309</name>
</gene>
<dbReference type="STRING" id="320771.Cflav_PD5309"/>
<keyword evidence="3 4" id="KW-0804">Transcription</keyword>
<dbReference type="PANTHER" id="PTHR12532:SF0">
    <property type="entry name" value="TRANSLATIONAL ACTIVATOR OF CYTOCHROME C OXIDASE 1"/>
    <property type="match status" value="1"/>
</dbReference>